<dbReference type="SUPFAM" id="SSF56219">
    <property type="entry name" value="DNase I-like"/>
    <property type="match status" value="1"/>
</dbReference>
<dbReference type="GO" id="GO:0046856">
    <property type="term" value="P:phosphatidylinositol dephosphorylation"/>
    <property type="evidence" value="ECO:0007669"/>
    <property type="project" value="InterPro"/>
</dbReference>
<proteinExistence type="predicted"/>
<dbReference type="EMBL" id="LR877147">
    <property type="protein sequence ID" value="CAD2214208.1"/>
    <property type="molecule type" value="Genomic_DNA"/>
</dbReference>
<evidence type="ECO:0000256" key="1">
    <source>
        <dbReference type="SAM" id="MobiDB-lite"/>
    </source>
</evidence>
<feature type="domain" description="Inositol polyphosphate-related phosphatase" evidence="2">
    <location>
        <begin position="160"/>
        <end position="308"/>
    </location>
</feature>
<reference evidence="3 4" key="1">
    <citation type="submission" date="2020-08" db="EMBL/GenBank/DDBJ databases">
        <authorList>
            <person name="Newling K."/>
            <person name="Davey J."/>
            <person name="Forrester S."/>
        </authorList>
    </citation>
    <scope>NUCLEOTIDE SEQUENCE [LARGE SCALE GENOMIC DNA]</scope>
    <source>
        <strain evidence="4">Crithidia deanei Carvalho (ATCC PRA-265)</strain>
    </source>
</reference>
<dbReference type="PANTHER" id="PTHR11200:SF275">
    <property type="entry name" value="LD06095P"/>
    <property type="match status" value="1"/>
</dbReference>
<dbReference type="InterPro" id="IPR000300">
    <property type="entry name" value="IPPc"/>
</dbReference>
<dbReference type="InterPro" id="IPR046985">
    <property type="entry name" value="IP5"/>
</dbReference>
<dbReference type="InterPro" id="IPR036691">
    <property type="entry name" value="Endo/exonu/phosph_ase_sf"/>
</dbReference>
<dbReference type="Gene3D" id="3.60.10.10">
    <property type="entry name" value="Endonuclease/exonuclease/phosphatase"/>
    <property type="match status" value="1"/>
</dbReference>
<evidence type="ECO:0000313" key="4">
    <source>
        <dbReference type="Proteomes" id="UP000515908"/>
    </source>
</evidence>
<evidence type="ECO:0000313" key="3">
    <source>
        <dbReference type="EMBL" id="CAD2214208.1"/>
    </source>
</evidence>
<sequence>MSHYKDADLDFAFGGSTAPPEQSSPQRSVPDIKRLHQRKNLHKADVSQTDSSLPECLHRDPDGEGITSLTETSNVRSAGSAVPISLTVEEEAAIQTFSASFVQPPLATGQQKDAENDARTQVPYRINRETFKVPLVCPDDLVAGTDKMWCPGKPLRIAYVTWNMAGKKPRAGEVSSFCIHPNAHIVVVGTQENGGYLIGNRKQKKWLKEITTNCLKNNYKLVKATHMWALHLAVFARDRDVAAYVSHAHTADVSTGTCGWGGNKGGVAVALSLSMLRPDNSLVATPMKANRDYFSTSLERDTTIKKVSPAKQAKTDGNESGGAQIKEGELERVPSAASAGCDKDSSRKASFGANTEEQMAEEAAEQNGTHEQSVYSSPEEVFCR</sequence>
<accession>A0A7G2C330</accession>
<dbReference type="Proteomes" id="UP000515908">
    <property type="component" value="Chromosome 03"/>
</dbReference>
<dbReference type="PANTHER" id="PTHR11200">
    <property type="entry name" value="INOSITOL 5-PHOSPHATASE"/>
    <property type="match status" value="1"/>
</dbReference>
<protein>
    <recommendedName>
        <fullName evidence="2">Inositol polyphosphate-related phosphatase domain-containing protein</fullName>
    </recommendedName>
</protein>
<feature type="region of interest" description="Disordered" evidence="1">
    <location>
        <begin position="305"/>
        <end position="384"/>
    </location>
</feature>
<dbReference type="GO" id="GO:0004439">
    <property type="term" value="F:phosphatidylinositol-4,5-bisphosphate 5-phosphatase activity"/>
    <property type="evidence" value="ECO:0007669"/>
    <property type="project" value="TreeGrafter"/>
</dbReference>
<feature type="compositionally biased region" description="Polar residues" evidence="1">
    <location>
        <begin position="367"/>
        <end position="376"/>
    </location>
</feature>
<dbReference type="Pfam" id="PF22669">
    <property type="entry name" value="Exo_endo_phos2"/>
    <property type="match status" value="1"/>
</dbReference>
<feature type="region of interest" description="Disordered" evidence="1">
    <location>
        <begin position="1"/>
        <end position="74"/>
    </location>
</feature>
<keyword evidence="4" id="KW-1185">Reference proteome</keyword>
<evidence type="ECO:0000259" key="2">
    <source>
        <dbReference type="Pfam" id="PF22669"/>
    </source>
</evidence>
<dbReference type="AlphaFoldDB" id="A0A7G2C330"/>
<gene>
    <name evidence="3" type="ORF">ADEAN_000165200</name>
</gene>
<dbReference type="OrthoDB" id="62798at2759"/>
<name>A0A7G2C330_9TRYP</name>
<dbReference type="VEuPathDB" id="TriTrypDB:ADEAN_000165200"/>
<organism evidence="3 4">
    <name type="scientific">Angomonas deanei</name>
    <dbReference type="NCBI Taxonomy" id="59799"/>
    <lineage>
        <taxon>Eukaryota</taxon>
        <taxon>Discoba</taxon>
        <taxon>Euglenozoa</taxon>
        <taxon>Kinetoplastea</taxon>
        <taxon>Metakinetoplastina</taxon>
        <taxon>Trypanosomatida</taxon>
        <taxon>Trypanosomatidae</taxon>
        <taxon>Strigomonadinae</taxon>
        <taxon>Angomonas</taxon>
    </lineage>
</organism>